<protein>
    <submittedName>
        <fullName evidence="1">Uncharacterized protein</fullName>
    </submittedName>
</protein>
<dbReference type="EMBL" id="JAENGY010002702">
    <property type="protein sequence ID" value="KAG6943450.1"/>
    <property type="molecule type" value="Genomic_DNA"/>
</dbReference>
<gene>
    <name evidence="1" type="ORF">JG688_00017593</name>
</gene>
<reference evidence="1" key="1">
    <citation type="submission" date="2021-01" db="EMBL/GenBank/DDBJ databases">
        <title>Phytophthora aleatoria, a newly-described species from Pinus radiata is distinct from Phytophthora cactorum isolates based on comparative genomics.</title>
        <authorList>
            <person name="Mcdougal R."/>
            <person name="Panda P."/>
            <person name="Williams N."/>
            <person name="Studholme D.J."/>
        </authorList>
    </citation>
    <scope>NUCLEOTIDE SEQUENCE</scope>
    <source>
        <strain evidence="1">NZFS 4037</strain>
    </source>
</reference>
<sequence length="102" mass="11966">VKLLQNGLLIEKLGPDRCHGAIGQRCCQRRKLRWQARAATGSYRGRGGGRRLRVWISGNGGGVKPRRFHQHLDSWGQHRDDAVETRKQYYTWLGWQRLERRM</sequence>
<keyword evidence="2" id="KW-1185">Reference proteome</keyword>
<organism evidence="1 2">
    <name type="scientific">Phytophthora aleatoria</name>
    <dbReference type="NCBI Taxonomy" id="2496075"/>
    <lineage>
        <taxon>Eukaryota</taxon>
        <taxon>Sar</taxon>
        <taxon>Stramenopiles</taxon>
        <taxon>Oomycota</taxon>
        <taxon>Peronosporomycetes</taxon>
        <taxon>Peronosporales</taxon>
        <taxon>Peronosporaceae</taxon>
        <taxon>Phytophthora</taxon>
    </lineage>
</organism>
<evidence type="ECO:0000313" key="2">
    <source>
        <dbReference type="Proteomes" id="UP000709295"/>
    </source>
</evidence>
<dbReference type="AlphaFoldDB" id="A0A8J5IA79"/>
<comment type="caution">
    <text evidence="1">The sequence shown here is derived from an EMBL/GenBank/DDBJ whole genome shotgun (WGS) entry which is preliminary data.</text>
</comment>
<feature type="non-terminal residue" evidence="1">
    <location>
        <position position="1"/>
    </location>
</feature>
<dbReference type="Proteomes" id="UP000709295">
    <property type="component" value="Unassembled WGS sequence"/>
</dbReference>
<proteinExistence type="predicted"/>
<name>A0A8J5IA79_9STRA</name>
<accession>A0A8J5IA79</accession>
<evidence type="ECO:0000313" key="1">
    <source>
        <dbReference type="EMBL" id="KAG6943450.1"/>
    </source>
</evidence>